<organism evidence="4 5">
    <name type="scientific">Desulfonatronospira thiodismutans ASO3-1</name>
    <dbReference type="NCBI Taxonomy" id="555779"/>
    <lineage>
        <taxon>Bacteria</taxon>
        <taxon>Pseudomonadati</taxon>
        <taxon>Thermodesulfobacteriota</taxon>
        <taxon>Desulfovibrionia</taxon>
        <taxon>Desulfovibrionales</taxon>
        <taxon>Desulfonatronovibrionaceae</taxon>
        <taxon>Desulfonatronospira</taxon>
    </lineage>
</organism>
<dbReference type="OrthoDB" id="9802500at2"/>
<evidence type="ECO:0000313" key="4">
    <source>
        <dbReference type="EMBL" id="EFI34695.1"/>
    </source>
</evidence>
<dbReference type="Gene3D" id="1.10.8.500">
    <property type="entry name" value="HAMP domain in histidine kinase"/>
    <property type="match status" value="1"/>
</dbReference>
<feature type="domain" description="HAMP" evidence="3">
    <location>
        <begin position="343"/>
        <end position="404"/>
    </location>
</feature>
<dbReference type="AlphaFoldDB" id="D6SPL9"/>
<dbReference type="Gene3D" id="3.30.450.20">
    <property type="entry name" value="PAS domain"/>
    <property type="match status" value="2"/>
</dbReference>
<evidence type="ECO:0000256" key="2">
    <source>
        <dbReference type="SAM" id="Coils"/>
    </source>
</evidence>
<keyword evidence="2" id="KW-0175">Coiled coil</keyword>
<comment type="caution">
    <text evidence="4">The sequence shown here is derived from an EMBL/GenBank/DDBJ whole genome shotgun (WGS) entry which is preliminary data.</text>
</comment>
<dbReference type="GO" id="GO:0016020">
    <property type="term" value="C:membrane"/>
    <property type="evidence" value="ECO:0007669"/>
    <property type="project" value="InterPro"/>
</dbReference>
<dbReference type="Pfam" id="PF08269">
    <property type="entry name" value="dCache_2"/>
    <property type="match status" value="1"/>
</dbReference>
<dbReference type="Pfam" id="PF00672">
    <property type="entry name" value="HAMP"/>
    <property type="match status" value="1"/>
</dbReference>
<dbReference type="GO" id="GO:0007165">
    <property type="term" value="P:signal transduction"/>
    <property type="evidence" value="ECO:0007669"/>
    <property type="project" value="InterPro"/>
</dbReference>
<reference evidence="4" key="1">
    <citation type="submission" date="2010-05" db="EMBL/GenBank/DDBJ databases">
        <title>The draft genome of Desulfonatronospira thiodismutans ASO3-1.</title>
        <authorList>
            <consortium name="US DOE Joint Genome Institute (JGI-PGF)"/>
            <person name="Lucas S."/>
            <person name="Copeland A."/>
            <person name="Lapidus A."/>
            <person name="Cheng J.-F."/>
            <person name="Bruce D."/>
            <person name="Goodwin L."/>
            <person name="Pitluck S."/>
            <person name="Chertkov O."/>
            <person name="Brettin T."/>
            <person name="Detter J.C."/>
            <person name="Han C."/>
            <person name="Land M.L."/>
            <person name="Hauser L."/>
            <person name="Kyrpides N."/>
            <person name="Mikhailova N."/>
            <person name="Muyzer G."/>
            <person name="Woyke T."/>
        </authorList>
    </citation>
    <scope>NUCLEOTIDE SEQUENCE [LARGE SCALE GENOMIC DNA]</scope>
    <source>
        <strain evidence="4">ASO3-1</strain>
    </source>
</reference>
<dbReference type="InterPro" id="IPR052016">
    <property type="entry name" value="Bact_Sigma-Reg"/>
</dbReference>
<dbReference type="EMBL" id="ACJN02000002">
    <property type="protein sequence ID" value="EFI34695.1"/>
    <property type="molecule type" value="Genomic_DNA"/>
</dbReference>
<dbReference type="Gene3D" id="3.60.40.10">
    <property type="entry name" value="PPM-type phosphatase domain"/>
    <property type="match status" value="1"/>
</dbReference>
<name>D6SPL9_9BACT</name>
<dbReference type="GO" id="GO:0016791">
    <property type="term" value="F:phosphatase activity"/>
    <property type="evidence" value="ECO:0007669"/>
    <property type="project" value="TreeGrafter"/>
</dbReference>
<dbReference type="SMART" id="SM00304">
    <property type="entry name" value="HAMP"/>
    <property type="match status" value="1"/>
</dbReference>
<gene>
    <name evidence="4" type="ORF">Dthio_PD2067</name>
</gene>
<dbReference type="PANTHER" id="PTHR43156">
    <property type="entry name" value="STAGE II SPORULATION PROTEIN E-RELATED"/>
    <property type="match status" value="1"/>
</dbReference>
<accession>D6SPL9</accession>
<dbReference type="Pfam" id="PF07228">
    <property type="entry name" value="SpoIIE"/>
    <property type="match status" value="1"/>
</dbReference>
<dbReference type="PROSITE" id="PS50885">
    <property type="entry name" value="HAMP"/>
    <property type="match status" value="1"/>
</dbReference>
<dbReference type="InterPro" id="IPR036457">
    <property type="entry name" value="PPM-type-like_dom_sf"/>
</dbReference>
<feature type="coiled-coil region" evidence="2">
    <location>
        <begin position="207"/>
        <end position="234"/>
    </location>
</feature>
<protein>
    <submittedName>
        <fullName evidence="4">Protein serine/threonine phosphatase</fullName>
    </submittedName>
</protein>
<keyword evidence="1" id="KW-0378">Hydrolase</keyword>
<dbReference type="PANTHER" id="PTHR43156:SF2">
    <property type="entry name" value="STAGE II SPORULATION PROTEIN E"/>
    <property type="match status" value="1"/>
</dbReference>
<feature type="coiled-coil region" evidence="2">
    <location>
        <begin position="617"/>
        <end position="644"/>
    </location>
</feature>
<dbReference type="eggNOG" id="COG2208">
    <property type="taxonomic scope" value="Bacteria"/>
</dbReference>
<dbReference type="eggNOG" id="COG3850">
    <property type="taxonomic scope" value="Bacteria"/>
</dbReference>
<dbReference type="Proteomes" id="UP000005496">
    <property type="component" value="Unassembled WGS sequence"/>
</dbReference>
<dbReference type="SUPFAM" id="SSF81606">
    <property type="entry name" value="PP2C-like"/>
    <property type="match status" value="1"/>
</dbReference>
<dbReference type="InterPro" id="IPR003660">
    <property type="entry name" value="HAMP_dom"/>
</dbReference>
<evidence type="ECO:0000313" key="5">
    <source>
        <dbReference type="Proteomes" id="UP000005496"/>
    </source>
</evidence>
<sequence length="669" mass="75385">MFKTMRSRLVAIIALILLLTAAVIIYFTHRDVGREVTRLEQNNAENILNSVFLNIQGVYRGLIFDRVSSIDRAKDRLHREVRMILSGLDLPEAPVETPAREFEKSGKDELLEWLQALGQGDTEFFVADPGQDIIFSSREGLKGRNLDQMQDLRGEPISDAVNREESPRRQYIVFSPESKETEKDQNLAYLSSFPGLEWVLGAFVDISSIEEAEKDRMQELIQELQDQFRQVSLAESGSLFIFREDGEMVVPPHEPAHEEELAPHLPGLARQSLQSETGRSTLDTGQGYMIVLTRYFRPLDWYLSAMIPEAEIRAPAQGMVQRQSWLIAGIFLLGALAAVFFVRHISRPLSLLAGHTRDLAGKDLASDDFESEKIIALTRKHHDEVGELAGSFVYMQEELKKNVRKLLETTAAKERYESELSLARDIQMSIVPRKFPAFPDIREFDLFAILEPAREVGGDLYDFFLLDEQHLCFTVGDVSDKGMPAALYMAITRTLIQSHAAKEKSPAGIMARVNNDLSRDNPKSMFVTLIIGILDMSTGEIRYANAGHNLPIHMDAQGGLSFVKGISGPVAGAMEDLPYRELLVTLNPGESLFLYTDGVTEAMNQKQELFSDERLLQTAMQAKNQELQKLLHDIRKEIRTFSADVPQSDDITMFVLRYYGPGASLKPDR</sequence>
<dbReference type="CDD" id="cd18774">
    <property type="entry name" value="PDC2_HK_sensor"/>
    <property type="match status" value="1"/>
</dbReference>
<dbReference type="InterPro" id="IPR004010">
    <property type="entry name" value="Double_Cache_2"/>
</dbReference>
<dbReference type="InterPro" id="IPR001932">
    <property type="entry name" value="PPM-type_phosphatase-like_dom"/>
</dbReference>
<evidence type="ECO:0000259" key="3">
    <source>
        <dbReference type="PROSITE" id="PS50885"/>
    </source>
</evidence>
<evidence type="ECO:0000256" key="1">
    <source>
        <dbReference type="ARBA" id="ARBA00022801"/>
    </source>
</evidence>
<keyword evidence="5" id="KW-1185">Reference proteome</keyword>
<dbReference type="CDD" id="cd06225">
    <property type="entry name" value="HAMP"/>
    <property type="match status" value="1"/>
</dbReference>
<dbReference type="SMART" id="SM00331">
    <property type="entry name" value="PP2C_SIG"/>
    <property type="match status" value="1"/>
</dbReference>
<dbReference type="RefSeq" id="WP_008870015.1">
    <property type="nucleotide sequence ID" value="NZ_ACJN02000002.1"/>
</dbReference>
<proteinExistence type="predicted"/>